<dbReference type="InterPro" id="IPR051056">
    <property type="entry name" value="Glycosyl_Hydrolase_73"/>
</dbReference>
<dbReference type="NCBIfam" id="TIGR02541">
    <property type="entry name" value="flagell_FlgJ"/>
    <property type="match status" value="1"/>
</dbReference>
<protein>
    <recommendedName>
        <fullName evidence="5">Peptidoglycan hydrolase FlgJ</fullName>
    </recommendedName>
    <alternativeName>
        <fullName evidence="10">Muramidase FlgJ</fullName>
    </alternativeName>
</protein>
<dbReference type="PRINTS" id="PR01002">
    <property type="entry name" value="FLGFLGJ"/>
</dbReference>
<name>A0ABV7H9E2_9BURK</name>
<keyword evidence="12" id="KW-0282">Flagellum</keyword>
<evidence type="ECO:0000256" key="10">
    <source>
        <dbReference type="ARBA" id="ARBA00030835"/>
    </source>
</evidence>
<evidence type="ECO:0000256" key="3">
    <source>
        <dbReference type="ARBA" id="ARBA00006880"/>
    </source>
</evidence>
<comment type="subcellular location">
    <subcellularLocation>
        <location evidence="2">Periplasm</location>
    </subcellularLocation>
</comment>
<dbReference type="Gene3D" id="2.10.70.40">
    <property type="entry name" value="peptidoglycan hydrolase"/>
    <property type="match status" value="1"/>
</dbReference>
<comment type="similarity">
    <text evidence="3">In the N-terminal section; belongs to the FlgJ family.</text>
</comment>
<comment type="caution">
    <text evidence="12">The sequence shown here is derived from an EMBL/GenBank/DDBJ whole genome shotgun (WGS) entry which is preliminary data.</text>
</comment>
<evidence type="ECO:0000259" key="11">
    <source>
        <dbReference type="SMART" id="SM00047"/>
    </source>
</evidence>
<dbReference type="Pfam" id="PF10135">
    <property type="entry name" value="Rod-binding"/>
    <property type="match status" value="1"/>
</dbReference>
<evidence type="ECO:0000256" key="7">
    <source>
        <dbReference type="ARBA" id="ARBA00022801"/>
    </source>
</evidence>
<keyword evidence="13" id="KW-1185">Reference proteome</keyword>
<evidence type="ECO:0000313" key="12">
    <source>
        <dbReference type="EMBL" id="MFC3149244.1"/>
    </source>
</evidence>
<evidence type="ECO:0000256" key="9">
    <source>
        <dbReference type="ARBA" id="ARBA00023316"/>
    </source>
</evidence>
<gene>
    <name evidence="12" type="primary">flgJ</name>
    <name evidence="12" type="ORF">ACFOEN_16600</name>
</gene>
<dbReference type="Proteomes" id="UP001595556">
    <property type="component" value="Unassembled WGS sequence"/>
</dbReference>
<comment type="function">
    <text evidence="1">Flagellum-specific muramidase which hydrolyzes the peptidoglycan layer to assemble the rod structure in the periplasmic space.</text>
</comment>
<keyword evidence="12" id="KW-0969">Cilium</keyword>
<evidence type="ECO:0000256" key="1">
    <source>
        <dbReference type="ARBA" id="ARBA00002954"/>
    </source>
</evidence>
<keyword evidence="6" id="KW-0574">Periplasm</keyword>
<evidence type="ECO:0000256" key="4">
    <source>
        <dbReference type="ARBA" id="ARBA00007974"/>
    </source>
</evidence>
<keyword evidence="8" id="KW-0326">Glycosidase</keyword>
<dbReference type="PANTHER" id="PTHR33308:SF9">
    <property type="entry name" value="PEPTIDOGLYCAN HYDROLASE FLGJ"/>
    <property type="match status" value="1"/>
</dbReference>
<dbReference type="RefSeq" id="WP_377305854.1">
    <property type="nucleotide sequence ID" value="NZ_CP180191.1"/>
</dbReference>
<dbReference type="GO" id="GO:0016787">
    <property type="term" value="F:hydrolase activity"/>
    <property type="evidence" value="ECO:0007669"/>
    <property type="project" value="UniProtKB-KW"/>
</dbReference>
<dbReference type="InterPro" id="IPR019301">
    <property type="entry name" value="Flagellar_prot_FlgJ_N"/>
</dbReference>
<evidence type="ECO:0000256" key="6">
    <source>
        <dbReference type="ARBA" id="ARBA00022764"/>
    </source>
</evidence>
<keyword evidence="7 12" id="KW-0378">Hydrolase</keyword>
<keyword evidence="12" id="KW-0966">Cell projection</keyword>
<sequence length="303" mass="32188">MAIGNQARVAVDLNSLNALRDQAGRDPKAATRAAAVQFETMFNQMLLKSMRESLPKSDLMGSSAEDTYRGMLDGQMATAMAGRPGGLADMIEKALARQMGAATDGPTVGSIRPPQVQALRGAAAGPAADPAVRLNPTHASGSDARDNFIARLAPEAKRAAQAAGIPADFMLAQAGLESGWGRREIIGADGRNSFNLFGIKATGNWKGATVDVMTTEYVGGKPVKRVETFRAYNNYAEAFADYGRLISQNQRYDQAMRNTHSAEKFAASIQQAGYATDPNYGRKLLATIQSTRRSIGGLTNAAV</sequence>
<feature type="domain" description="Mannosyl-glycoprotein endo-beta-N-acetylglucosamidase-like" evidence="11">
    <location>
        <begin position="136"/>
        <end position="303"/>
    </location>
</feature>
<dbReference type="PANTHER" id="PTHR33308">
    <property type="entry name" value="PEPTIDOGLYCAN HYDROLASE FLGJ"/>
    <property type="match status" value="1"/>
</dbReference>
<evidence type="ECO:0000256" key="8">
    <source>
        <dbReference type="ARBA" id="ARBA00023295"/>
    </source>
</evidence>
<organism evidence="12 13">
    <name type="scientific">Piscinibacterium candidicorallinum</name>
    <dbReference type="NCBI Taxonomy" id="1793872"/>
    <lineage>
        <taxon>Bacteria</taxon>
        <taxon>Pseudomonadati</taxon>
        <taxon>Pseudomonadota</taxon>
        <taxon>Betaproteobacteria</taxon>
        <taxon>Burkholderiales</taxon>
        <taxon>Piscinibacterium</taxon>
    </lineage>
</organism>
<dbReference type="Pfam" id="PF01832">
    <property type="entry name" value="Glucosaminidase"/>
    <property type="match status" value="1"/>
</dbReference>
<accession>A0ABV7H9E2</accession>
<dbReference type="Gene3D" id="1.10.530.10">
    <property type="match status" value="1"/>
</dbReference>
<reference evidence="13" key="1">
    <citation type="journal article" date="2019" name="Int. J. Syst. Evol. Microbiol.">
        <title>The Global Catalogue of Microorganisms (GCM) 10K type strain sequencing project: providing services to taxonomists for standard genome sequencing and annotation.</title>
        <authorList>
            <consortium name="The Broad Institute Genomics Platform"/>
            <consortium name="The Broad Institute Genome Sequencing Center for Infectious Disease"/>
            <person name="Wu L."/>
            <person name="Ma J."/>
        </authorList>
    </citation>
    <scope>NUCLEOTIDE SEQUENCE [LARGE SCALE GENOMIC DNA]</scope>
    <source>
        <strain evidence="13">KCTC 52168</strain>
    </source>
</reference>
<proteinExistence type="inferred from homology"/>
<evidence type="ECO:0000313" key="13">
    <source>
        <dbReference type="Proteomes" id="UP001595556"/>
    </source>
</evidence>
<evidence type="ECO:0000256" key="5">
    <source>
        <dbReference type="ARBA" id="ARBA00013433"/>
    </source>
</evidence>
<dbReference type="SMART" id="SM00047">
    <property type="entry name" value="LYZ2"/>
    <property type="match status" value="1"/>
</dbReference>
<evidence type="ECO:0000256" key="2">
    <source>
        <dbReference type="ARBA" id="ARBA00004418"/>
    </source>
</evidence>
<keyword evidence="9" id="KW-0961">Cell wall biogenesis/degradation</keyword>
<dbReference type="EMBL" id="JBHRTI010000010">
    <property type="protein sequence ID" value="MFC3149244.1"/>
    <property type="molecule type" value="Genomic_DNA"/>
</dbReference>
<comment type="similarity">
    <text evidence="4">In the C-terminal section; belongs to the glycosyl hydrolase 73 family.</text>
</comment>
<dbReference type="InterPro" id="IPR013377">
    <property type="entry name" value="FlgJ"/>
</dbReference>
<dbReference type="InterPro" id="IPR002901">
    <property type="entry name" value="MGlyc_endo_b_GlcNAc-like_dom"/>
</dbReference>